<keyword evidence="3" id="KW-1015">Disulfide bond</keyword>
<reference evidence="6" key="1">
    <citation type="submission" date="2021-12" db="EMBL/GenBank/DDBJ databases">
        <title>Novel species in genus Dyadobacter.</title>
        <authorList>
            <person name="Ma C."/>
        </authorList>
    </citation>
    <scope>NUCLEOTIDE SEQUENCE</scope>
    <source>
        <strain evidence="6">CY399</strain>
    </source>
</reference>
<dbReference type="PROSITE" id="PS51352">
    <property type="entry name" value="THIOREDOXIN_2"/>
    <property type="match status" value="1"/>
</dbReference>
<protein>
    <submittedName>
        <fullName evidence="6">TlpA family protein disulfide reductase</fullName>
    </submittedName>
</protein>
<accession>A0A9X1PE16</accession>
<evidence type="ECO:0000313" key="7">
    <source>
        <dbReference type="Proteomes" id="UP001139700"/>
    </source>
</evidence>
<organism evidence="6 7">
    <name type="scientific">Dyadobacter fanqingshengii</name>
    <dbReference type="NCBI Taxonomy" id="2906443"/>
    <lineage>
        <taxon>Bacteria</taxon>
        <taxon>Pseudomonadati</taxon>
        <taxon>Bacteroidota</taxon>
        <taxon>Cytophagia</taxon>
        <taxon>Cytophagales</taxon>
        <taxon>Spirosomataceae</taxon>
        <taxon>Dyadobacter</taxon>
    </lineage>
</organism>
<evidence type="ECO:0000256" key="1">
    <source>
        <dbReference type="ARBA" id="ARBA00004196"/>
    </source>
</evidence>
<sequence>MKYLAISILIFLFSCSQNREKEQHPDQDSGVTKVDSVIMLEIHAKKGEQFFFGYHDSLFNFNMMETPENLKVDSIFRKEIISSQPILLKDIHYMSQYYIYLLPGETYQITKDSLFSDFQVTASPKRTYELNASKELRKHITKQKRLSEYTYKERLRYDRFTKLDFESRDSVLKSDYHDNVQFLSAYCSRNDFSPDQKRVLLRNLFYQYKIAQFNFNRRTPAQVQKYLSDKKLYKELLPLMKCDTCFHDPDFPYLTQVFAKYYVANPDEVGTEKAYVAYKQNFDGKTRDYLLYNLIKLGGMFNDTKPNPALAKQFQNDAHTPALRNYIREMYDFIEAKKSDVGSLANFAGEIITWDQVIKKHKGKVIYVDFWASWCGPCRAEVPSSRLLKKRFSAKDVVFVNISMDENNVAWKKASKSDDIEGPENYILIQPSKSKLKKEFQIDVIPRYFLISKTGKIVNPNAARPSDGKVASEIDALL</sequence>
<dbReference type="Proteomes" id="UP001139700">
    <property type="component" value="Unassembled WGS sequence"/>
</dbReference>
<dbReference type="SUPFAM" id="SSF52833">
    <property type="entry name" value="Thioredoxin-like"/>
    <property type="match status" value="1"/>
</dbReference>
<dbReference type="PANTHER" id="PTHR42852">
    <property type="entry name" value="THIOL:DISULFIDE INTERCHANGE PROTEIN DSBE"/>
    <property type="match status" value="1"/>
</dbReference>
<dbReference type="GO" id="GO:0017004">
    <property type="term" value="P:cytochrome complex assembly"/>
    <property type="evidence" value="ECO:0007669"/>
    <property type="project" value="UniProtKB-KW"/>
</dbReference>
<dbReference type="EMBL" id="JAJTTA010000002">
    <property type="protein sequence ID" value="MCF0041532.1"/>
    <property type="molecule type" value="Genomic_DNA"/>
</dbReference>
<keyword evidence="2" id="KW-0201">Cytochrome c-type biogenesis</keyword>
<evidence type="ECO:0000256" key="2">
    <source>
        <dbReference type="ARBA" id="ARBA00022748"/>
    </source>
</evidence>
<dbReference type="InterPro" id="IPR013766">
    <property type="entry name" value="Thioredoxin_domain"/>
</dbReference>
<keyword evidence="4" id="KW-0676">Redox-active center</keyword>
<evidence type="ECO:0000313" key="6">
    <source>
        <dbReference type="EMBL" id="MCF0041532.1"/>
    </source>
</evidence>
<dbReference type="AlphaFoldDB" id="A0A9X1PE16"/>
<dbReference type="InterPro" id="IPR013740">
    <property type="entry name" value="Redoxin"/>
</dbReference>
<proteinExistence type="predicted"/>
<comment type="subcellular location">
    <subcellularLocation>
        <location evidence="1">Cell envelope</location>
    </subcellularLocation>
</comment>
<dbReference type="Pfam" id="PF08534">
    <property type="entry name" value="Redoxin"/>
    <property type="match status" value="1"/>
</dbReference>
<dbReference type="PROSITE" id="PS51257">
    <property type="entry name" value="PROKAR_LIPOPROTEIN"/>
    <property type="match status" value="1"/>
</dbReference>
<evidence type="ECO:0000256" key="4">
    <source>
        <dbReference type="ARBA" id="ARBA00023284"/>
    </source>
</evidence>
<name>A0A9X1PE16_9BACT</name>
<dbReference type="InterPro" id="IPR036249">
    <property type="entry name" value="Thioredoxin-like_sf"/>
</dbReference>
<dbReference type="GO" id="GO:0030313">
    <property type="term" value="C:cell envelope"/>
    <property type="evidence" value="ECO:0007669"/>
    <property type="project" value="UniProtKB-SubCell"/>
</dbReference>
<feature type="domain" description="Thioredoxin" evidence="5">
    <location>
        <begin position="333"/>
        <end position="478"/>
    </location>
</feature>
<dbReference type="GO" id="GO:0016491">
    <property type="term" value="F:oxidoreductase activity"/>
    <property type="evidence" value="ECO:0007669"/>
    <property type="project" value="InterPro"/>
</dbReference>
<comment type="caution">
    <text evidence="6">The sequence shown here is derived from an EMBL/GenBank/DDBJ whole genome shotgun (WGS) entry which is preliminary data.</text>
</comment>
<dbReference type="PANTHER" id="PTHR42852:SF6">
    <property type="entry name" value="THIOL:DISULFIDE INTERCHANGE PROTEIN DSBE"/>
    <property type="match status" value="1"/>
</dbReference>
<gene>
    <name evidence="6" type="ORF">LXM24_15610</name>
</gene>
<dbReference type="InterPro" id="IPR050553">
    <property type="entry name" value="Thioredoxin_ResA/DsbE_sf"/>
</dbReference>
<dbReference type="RefSeq" id="WP_234614317.1">
    <property type="nucleotide sequence ID" value="NZ_CP098806.1"/>
</dbReference>
<dbReference type="Gene3D" id="3.40.30.10">
    <property type="entry name" value="Glutaredoxin"/>
    <property type="match status" value="1"/>
</dbReference>
<evidence type="ECO:0000259" key="5">
    <source>
        <dbReference type="PROSITE" id="PS51352"/>
    </source>
</evidence>
<evidence type="ECO:0000256" key="3">
    <source>
        <dbReference type="ARBA" id="ARBA00023157"/>
    </source>
</evidence>
<keyword evidence="7" id="KW-1185">Reference proteome</keyword>
<dbReference type="CDD" id="cd02966">
    <property type="entry name" value="TlpA_like_family"/>
    <property type="match status" value="1"/>
</dbReference>